<keyword evidence="5" id="KW-1185">Reference proteome</keyword>
<proteinExistence type="inferred from homology"/>
<evidence type="ECO:0000256" key="2">
    <source>
        <dbReference type="ARBA" id="ARBA00023002"/>
    </source>
</evidence>
<feature type="domain" description="Flavodoxin-like fold" evidence="3">
    <location>
        <begin position="3"/>
        <end position="160"/>
    </location>
</feature>
<comment type="similarity">
    <text evidence="1">Belongs to the NAD(P)H dehydrogenase (quinone) family.</text>
</comment>
<dbReference type="InterPro" id="IPR029039">
    <property type="entry name" value="Flavoprotein-like_sf"/>
</dbReference>
<evidence type="ECO:0000313" key="4">
    <source>
        <dbReference type="EMBL" id="OAF02447.1"/>
    </source>
</evidence>
<dbReference type="STRING" id="1505087.AYJ54_27325"/>
<sequence length="195" mass="22485">MLIQVVHCHPLADSYNHALFHTIVETLKRRHEVIATDLYREGFAPAMTEAERRSYYQGSYAEDAVARLIGDLRRADGIIFCFPHWWFSMPAMLKGYFDRVWAPGTAFAHDLKGGRIRPLLTNIHLFGVVTSYGSPWWLTRIVMQDPGRKVLFRALKPMCGPRVRSFYLAHYDMDRSTPASRAAFVERVRARIAEV</sequence>
<dbReference type="PANTHER" id="PTHR10204">
    <property type="entry name" value="NAD P H OXIDOREDUCTASE-RELATED"/>
    <property type="match status" value="1"/>
</dbReference>
<dbReference type="PANTHER" id="PTHR10204:SF34">
    <property type="entry name" value="NAD(P)H DEHYDROGENASE [QUINONE] 1 ISOFORM 1"/>
    <property type="match status" value="1"/>
</dbReference>
<dbReference type="AlphaFoldDB" id="A0A176YDV6"/>
<dbReference type="OrthoDB" id="9798454at2"/>
<dbReference type="RefSeq" id="WP_063706659.1">
    <property type="nucleotide sequence ID" value="NZ_LUUB01000097.1"/>
</dbReference>
<dbReference type="InterPro" id="IPR051545">
    <property type="entry name" value="NAD(P)H_dehydrogenase_qn"/>
</dbReference>
<keyword evidence="2" id="KW-0560">Oxidoreductase</keyword>
<protein>
    <submittedName>
        <fullName evidence="4">NADPH-quinone reductase (Modulator of drug activity B)</fullName>
    </submittedName>
</protein>
<name>A0A176YDV6_9BRAD</name>
<comment type="caution">
    <text evidence="4">The sequence shown here is derived from an EMBL/GenBank/DDBJ whole genome shotgun (WGS) entry which is preliminary data.</text>
</comment>
<organism evidence="4 5">
    <name type="scientific">Bradyrhizobium centrolobii</name>
    <dbReference type="NCBI Taxonomy" id="1505087"/>
    <lineage>
        <taxon>Bacteria</taxon>
        <taxon>Pseudomonadati</taxon>
        <taxon>Pseudomonadota</taxon>
        <taxon>Alphaproteobacteria</taxon>
        <taxon>Hyphomicrobiales</taxon>
        <taxon>Nitrobacteraceae</taxon>
        <taxon>Bradyrhizobium</taxon>
    </lineage>
</organism>
<dbReference type="EMBL" id="LUUB01000097">
    <property type="protein sequence ID" value="OAF02447.1"/>
    <property type="molecule type" value="Genomic_DNA"/>
</dbReference>
<dbReference type="GO" id="GO:0003955">
    <property type="term" value="F:NAD(P)H dehydrogenase (quinone) activity"/>
    <property type="evidence" value="ECO:0007669"/>
    <property type="project" value="TreeGrafter"/>
</dbReference>
<dbReference type="Proteomes" id="UP000076959">
    <property type="component" value="Unassembled WGS sequence"/>
</dbReference>
<dbReference type="GO" id="GO:0005829">
    <property type="term" value="C:cytosol"/>
    <property type="evidence" value="ECO:0007669"/>
    <property type="project" value="TreeGrafter"/>
</dbReference>
<accession>A0A176YDV6</accession>
<evidence type="ECO:0000259" key="3">
    <source>
        <dbReference type="Pfam" id="PF02525"/>
    </source>
</evidence>
<reference evidence="4 5" key="1">
    <citation type="submission" date="2016-03" db="EMBL/GenBank/DDBJ databases">
        <title>Draft Genome Sequence of the Strain BR 10245 (Bradyrhizobium sp.) isolated from nodules of Centrolobium paraense.</title>
        <authorList>
            <person name="Simoes-Araujo J.L.Sr."/>
            <person name="Barauna A.C."/>
            <person name="Silva K."/>
            <person name="Zilli J.E."/>
        </authorList>
    </citation>
    <scope>NUCLEOTIDE SEQUENCE [LARGE SCALE GENOMIC DNA]</scope>
    <source>
        <strain evidence="4 5">BR 10245</strain>
    </source>
</reference>
<dbReference type="SUPFAM" id="SSF52218">
    <property type="entry name" value="Flavoproteins"/>
    <property type="match status" value="1"/>
</dbReference>
<dbReference type="Gene3D" id="3.40.50.360">
    <property type="match status" value="1"/>
</dbReference>
<gene>
    <name evidence="4" type="ORF">AYJ54_27325</name>
</gene>
<dbReference type="Pfam" id="PF02525">
    <property type="entry name" value="Flavodoxin_2"/>
    <property type="match status" value="1"/>
</dbReference>
<dbReference type="InterPro" id="IPR003680">
    <property type="entry name" value="Flavodoxin_fold"/>
</dbReference>
<evidence type="ECO:0000256" key="1">
    <source>
        <dbReference type="ARBA" id="ARBA00006252"/>
    </source>
</evidence>
<evidence type="ECO:0000313" key="5">
    <source>
        <dbReference type="Proteomes" id="UP000076959"/>
    </source>
</evidence>